<dbReference type="Gene3D" id="3.40.50.300">
    <property type="entry name" value="P-loop containing nucleotide triphosphate hydrolases"/>
    <property type="match status" value="1"/>
</dbReference>
<proteinExistence type="predicted"/>
<dbReference type="Gene3D" id="1.20.1560.10">
    <property type="entry name" value="ABC transporter type 1, transmembrane domain"/>
    <property type="match status" value="1"/>
</dbReference>
<evidence type="ECO:0000313" key="12">
    <source>
        <dbReference type="Proteomes" id="UP001190336"/>
    </source>
</evidence>
<feature type="transmembrane region" description="Helical" evidence="8">
    <location>
        <begin position="20"/>
        <end position="41"/>
    </location>
</feature>
<evidence type="ECO:0000256" key="3">
    <source>
        <dbReference type="ARBA" id="ARBA00022692"/>
    </source>
</evidence>
<evidence type="ECO:0000259" key="9">
    <source>
        <dbReference type="PROSITE" id="PS50893"/>
    </source>
</evidence>
<organism evidence="11 12">
    <name type="scientific">[Mycobacterium] kokjensenii</name>
    <dbReference type="NCBI Taxonomy" id="3064287"/>
    <lineage>
        <taxon>Bacteria</taxon>
        <taxon>Bacillati</taxon>
        <taxon>Actinomycetota</taxon>
        <taxon>Actinomycetes</taxon>
        <taxon>Mycobacteriales</taxon>
        <taxon>Mycobacteriaceae</taxon>
        <taxon>Mycolicibacter</taxon>
    </lineage>
</organism>
<feature type="transmembrane region" description="Helical" evidence="8">
    <location>
        <begin position="226"/>
        <end position="248"/>
    </location>
</feature>
<dbReference type="PROSITE" id="PS50893">
    <property type="entry name" value="ABC_TRANSPORTER_2"/>
    <property type="match status" value="1"/>
</dbReference>
<dbReference type="SUPFAM" id="SSF90123">
    <property type="entry name" value="ABC transporter transmembrane region"/>
    <property type="match status" value="1"/>
</dbReference>
<evidence type="ECO:0000256" key="5">
    <source>
        <dbReference type="ARBA" id="ARBA00022840"/>
    </source>
</evidence>
<sequence length="644" mass="71333">MESKVFEPSIDWAQALPESLVWIAMAWTISAVGIVAVGAVLRVSTRWGRQFWEISGDYFTGRASVRVWLWLGVLLLSVITAVRLTVLFSFQGNDMYSSLQTAFQGAASGNEAVRQSGMHGFWVSIGIFSLMAVLHVARVMLDIYLTQHFMVNWRTWLTERLTGDWLDGRAYYRARFVKTPLDPSVGEALEGAVDNPDQRIQQDIDIFTAAKGAYPNAPEAGTGSTLLFGAVQSMVTVVSFTAILWNLSGTLTVFNVDIPRAMFLIVLLYVAVATLVAFWIGRPLIRLNFRNEQTNAAFRYALVRVRDAAESVAFYRGEIAERIQLRTRFRAIIDNYLKFVNRTIGFNGWNLSMSQAIVPLPWIIQAPRLFSGQIMFGGVTQTATAFGAISDSLSFFRNAYDNFAGYRAAIIRLHGLLEANREARELPELLVKPSTDDTVTLEGVEVRSPAGDPLIEALDLELGRGDAVMIAGPSGSGKTTLLRSLAQLWPYASGSLTRPQDDADAMFISQLPYIPLGDLRAVVAYPLAPEEISDIAFADVLNKVMLPHLIGELDNVEDWAKVLSPGEQQRVAFARILLARPKVVFLDESTSALDEGLELTIYGLLRAELPDTIVVSVSHRHTVRRHHNQLLELLGGGRWNLAPL</sequence>
<evidence type="ECO:0000256" key="7">
    <source>
        <dbReference type="ARBA" id="ARBA00023136"/>
    </source>
</evidence>
<dbReference type="Pfam" id="PF06472">
    <property type="entry name" value="ABC_membrane_2"/>
    <property type="match status" value="1"/>
</dbReference>
<feature type="domain" description="ABC transporter" evidence="9">
    <location>
        <begin position="439"/>
        <end position="644"/>
    </location>
</feature>
<evidence type="ECO:0000256" key="6">
    <source>
        <dbReference type="ARBA" id="ARBA00022989"/>
    </source>
</evidence>
<feature type="transmembrane region" description="Helical" evidence="8">
    <location>
        <begin position="121"/>
        <end position="141"/>
    </location>
</feature>
<evidence type="ECO:0000256" key="1">
    <source>
        <dbReference type="ARBA" id="ARBA00004651"/>
    </source>
</evidence>
<evidence type="ECO:0000313" key="11">
    <source>
        <dbReference type="EMBL" id="CAJ1497968.1"/>
    </source>
</evidence>
<keyword evidence="12" id="KW-1185">Reference proteome</keyword>
<dbReference type="PANTHER" id="PTHR11384:SF59">
    <property type="entry name" value="LYSOSOMAL COBALAMIN TRANSPORTER ABCD4"/>
    <property type="match status" value="1"/>
</dbReference>
<dbReference type="SMART" id="SM00382">
    <property type="entry name" value="AAA"/>
    <property type="match status" value="1"/>
</dbReference>
<comment type="subcellular location">
    <subcellularLocation>
        <location evidence="1">Cell membrane</location>
        <topology evidence="1">Multi-pass membrane protein</topology>
    </subcellularLocation>
</comment>
<gene>
    <name evidence="11" type="ORF">MU0083_001809</name>
</gene>
<dbReference type="SUPFAM" id="SSF52540">
    <property type="entry name" value="P-loop containing nucleoside triphosphate hydrolases"/>
    <property type="match status" value="1"/>
</dbReference>
<keyword evidence="6 8" id="KW-1133">Transmembrane helix</keyword>
<dbReference type="EMBL" id="OY726394">
    <property type="protein sequence ID" value="CAJ1497968.1"/>
    <property type="molecule type" value="Genomic_DNA"/>
</dbReference>
<reference evidence="11 12" key="1">
    <citation type="submission" date="2023-08" db="EMBL/GenBank/DDBJ databases">
        <authorList>
            <person name="Folkvardsen B D."/>
            <person name="Norman A."/>
        </authorList>
    </citation>
    <scope>NUCLEOTIDE SEQUENCE [LARGE SCALE GENOMIC DNA]</scope>
    <source>
        <strain evidence="11 12">Mu0083</strain>
    </source>
</reference>
<dbReference type="PANTHER" id="PTHR11384">
    <property type="entry name" value="ATP-BINDING CASSETTE, SUB-FAMILY D MEMBER"/>
    <property type="match status" value="1"/>
</dbReference>
<accession>A0ABM9LF34</accession>
<keyword evidence="4" id="KW-0547">Nucleotide-binding</keyword>
<evidence type="ECO:0000256" key="4">
    <source>
        <dbReference type="ARBA" id="ARBA00022741"/>
    </source>
</evidence>
<feature type="transmembrane region" description="Helical" evidence="8">
    <location>
        <begin position="260"/>
        <end position="280"/>
    </location>
</feature>
<dbReference type="InterPro" id="IPR036640">
    <property type="entry name" value="ABC1_TM_sf"/>
</dbReference>
<keyword evidence="7 8" id="KW-0472">Membrane</keyword>
<dbReference type="InterPro" id="IPR003593">
    <property type="entry name" value="AAA+_ATPase"/>
</dbReference>
<dbReference type="Pfam" id="PF00005">
    <property type="entry name" value="ABC_tran"/>
    <property type="match status" value="1"/>
</dbReference>
<dbReference type="InterPro" id="IPR050835">
    <property type="entry name" value="ABC_transporter_sub-D"/>
</dbReference>
<feature type="transmembrane region" description="Helical" evidence="8">
    <location>
        <begin position="67"/>
        <end position="90"/>
    </location>
</feature>
<dbReference type="GO" id="GO:0005524">
    <property type="term" value="F:ATP binding"/>
    <property type="evidence" value="ECO:0007669"/>
    <property type="project" value="UniProtKB-KW"/>
</dbReference>
<protein>
    <submittedName>
        <fullName evidence="11">ABC transporter ATP-binding protein/permease</fullName>
    </submittedName>
</protein>
<feature type="domain" description="ABC transmembrane type-1" evidence="10">
    <location>
        <begin position="224"/>
        <end position="405"/>
    </location>
</feature>
<name>A0ABM9LF34_9MYCO</name>
<dbReference type="PROSITE" id="PS50929">
    <property type="entry name" value="ABC_TM1F"/>
    <property type="match status" value="1"/>
</dbReference>
<dbReference type="InterPro" id="IPR003439">
    <property type="entry name" value="ABC_transporter-like_ATP-bd"/>
</dbReference>
<dbReference type="RefSeq" id="WP_308476825.1">
    <property type="nucleotide sequence ID" value="NZ_OY726394.1"/>
</dbReference>
<keyword evidence="2" id="KW-0813">Transport</keyword>
<keyword evidence="5 11" id="KW-0067">ATP-binding</keyword>
<dbReference type="PROSITE" id="PS00211">
    <property type="entry name" value="ABC_TRANSPORTER_1"/>
    <property type="match status" value="1"/>
</dbReference>
<dbReference type="Proteomes" id="UP001190336">
    <property type="component" value="Chromosome"/>
</dbReference>
<evidence type="ECO:0000259" key="10">
    <source>
        <dbReference type="PROSITE" id="PS50929"/>
    </source>
</evidence>
<dbReference type="InterPro" id="IPR011527">
    <property type="entry name" value="ABC1_TM_dom"/>
</dbReference>
<keyword evidence="3 8" id="KW-0812">Transmembrane</keyword>
<evidence type="ECO:0000256" key="8">
    <source>
        <dbReference type="SAM" id="Phobius"/>
    </source>
</evidence>
<dbReference type="InterPro" id="IPR017871">
    <property type="entry name" value="ABC_transporter-like_CS"/>
</dbReference>
<dbReference type="InterPro" id="IPR027417">
    <property type="entry name" value="P-loop_NTPase"/>
</dbReference>
<evidence type="ECO:0000256" key="2">
    <source>
        <dbReference type="ARBA" id="ARBA00022448"/>
    </source>
</evidence>
<dbReference type="CDD" id="cd03223">
    <property type="entry name" value="ABCD_peroxisomal_ALDP"/>
    <property type="match status" value="1"/>
</dbReference>